<feature type="domain" description="PH" evidence="4">
    <location>
        <begin position="28"/>
        <end position="152"/>
    </location>
</feature>
<keyword evidence="2" id="KW-0472">Membrane</keyword>
<evidence type="ECO:0000256" key="1">
    <source>
        <dbReference type="ARBA" id="ARBA00004370"/>
    </source>
</evidence>
<dbReference type="PANTHER" id="PTHR14309">
    <property type="entry name" value="EXPRESSED PROTEIN"/>
    <property type="match status" value="1"/>
</dbReference>
<evidence type="ECO:0000313" key="6">
    <source>
        <dbReference type="Proteomes" id="UP000007799"/>
    </source>
</evidence>
<feature type="compositionally biased region" description="Polar residues" evidence="3">
    <location>
        <begin position="257"/>
        <end position="270"/>
    </location>
</feature>
<dbReference type="SUPFAM" id="SSF50729">
    <property type="entry name" value="PH domain-like"/>
    <property type="match status" value="1"/>
</dbReference>
<dbReference type="Pfam" id="PF00169">
    <property type="entry name" value="PH"/>
    <property type="match status" value="1"/>
</dbReference>
<dbReference type="SMART" id="SM00233">
    <property type="entry name" value="PH"/>
    <property type="match status" value="1"/>
</dbReference>
<gene>
    <name evidence="5" type="ORF">PTSG_05048</name>
</gene>
<name>F2U9D4_SALR5</name>
<comment type="subcellular location">
    <subcellularLocation>
        <location evidence="1">Membrane</location>
    </subcellularLocation>
</comment>
<feature type="compositionally biased region" description="Polar residues" evidence="3">
    <location>
        <begin position="186"/>
        <end position="198"/>
    </location>
</feature>
<organism evidence="6">
    <name type="scientific">Salpingoeca rosetta (strain ATCC 50818 / BSB-021)</name>
    <dbReference type="NCBI Taxonomy" id="946362"/>
    <lineage>
        <taxon>Eukaryota</taxon>
        <taxon>Choanoflagellata</taxon>
        <taxon>Craspedida</taxon>
        <taxon>Salpingoecidae</taxon>
        <taxon>Salpingoeca</taxon>
    </lineage>
</organism>
<dbReference type="InterPro" id="IPR039680">
    <property type="entry name" value="PLEKHB1/2"/>
</dbReference>
<sequence>MAGLTQAMMEAASRGEMFEQEREPYDDEVLMCGYLIKLGHRVKNWKHRWVVVRGNGRLQYFKQSPTAAKPLIAMRPQGQINLRRDCLELITWNRCNEVMQDLSARTVQTIKWPDLGNEHSAFGIRTTYRDFLLVAPDGDAQSWVQGLDEVCRRCDIYEGIDQMCSSSNDKTSGSGNGNGKPHPDRSSTLPSSPFNSMPPTLASERAYSQASRPRPAATRLPEGTFDFDEEDNDDDDDDTDDDPGAGYERVRDALDASHTSQSAPSSTASLVHSPARAS</sequence>
<dbReference type="GO" id="GO:0045595">
    <property type="term" value="P:regulation of cell differentiation"/>
    <property type="evidence" value="ECO:0007669"/>
    <property type="project" value="TreeGrafter"/>
</dbReference>
<dbReference type="InterPro" id="IPR001849">
    <property type="entry name" value="PH_domain"/>
</dbReference>
<dbReference type="PROSITE" id="PS50003">
    <property type="entry name" value="PH_DOMAIN"/>
    <property type="match status" value="1"/>
</dbReference>
<dbReference type="InterPro" id="IPR011993">
    <property type="entry name" value="PH-like_dom_sf"/>
</dbReference>
<dbReference type="KEGG" id="sre:PTSG_05048"/>
<dbReference type="AlphaFoldDB" id="F2U9D4"/>
<dbReference type="EMBL" id="GL832965">
    <property type="protein sequence ID" value="EGD73337.1"/>
    <property type="molecule type" value="Genomic_DNA"/>
</dbReference>
<dbReference type="Gene3D" id="2.30.29.30">
    <property type="entry name" value="Pleckstrin-homology domain (PH domain)/Phosphotyrosine-binding domain (PTB)"/>
    <property type="match status" value="1"/>
</dbReference>
<feature type="region of interest" description="Disordered" evidence="3">
    <location>
        <begin position="165"/>
        <end position="278"/>
    </location>
</feature>
<dbReference type="RefSeq" id="XP_004994367.1">
    <property type="nucleotide sequence ID" value="XM_004994310.1"/>
</dbReference>
<evidence type="ECO:0000256" key="2">
    <source>
        <dbReference type="ARBA" id="ARBA00023136"/>
    </source>
</evidence>
<dbReference type="OrthoDB" id="8434295at2759"/>
<dbReference type="GO" id="GO:0016020">
    <property type="term" value="C:membrane"/>
    <property type="evidence" value="ECO:0007669"/>
    <property type="project" value="UniProtKB-SubCell"/>
</dbReference>
<dbReference type="GeneID" id="16074948"/>
<evidence type="ECO:0000313" key="5">
    <source>
        <dbReference type="EMBL" id="EGD73337.1"/>
    </source>
</evidence>
<protein>
    <recommendedName>
        <fullName evidence="4">PH domain-containing protein</fullName>
    </recommendedName>
</protein>
<keyword evidence="6" id="KW-1185">Reference proteome</keyword>
<proteinExistence type="predicted"/>
<dbReference type="InParanoid" id="F2U9D4"/>
<evidence type="ECO:0000259" key="4">
    <source>
        <dbReference type="PROSITE" id="PS50003"/>
    </source>
</evidence>
<evidence type="ECO:0000256" key="3">
    <source>
        <dbReference type="SAM" id="MobiDB-lite"/>
    </source>
</evidence>
<reference evidence="5" key="1">
    <citation type="submission" date="2009-08" db="EMBL/GenBank/DDBJ databases">
        <title>Annotation of Salpingoeca rosetta.</title>
        <authorList>
            <consortium name="The Broad Institute Genome Sequencing Platform"/>
            <person name="Russ C."/>
            <person name="Cuomo C."/>
            <person name="Burger G."/>
            <person name="Gray M.W."/>
            <person name="Holland P.W.H."/>
            <person name="King N."/>
            <person name="Lang F.B.F."/>
            <person name="Roger A.J."/>
            <person name="Ruiz-Trillo I."/>
            <person name="Young S.K."/>
            <person name="Zeng Q."/>
            <person name="Gargeya S."/>
            <person name="Alvarado L."/>
            <person name="Berlin A."/>
            <person name="Chapman S.B."/>
            <person name="Chen Z."/>
            <person name="Freedman E."/>
            <person name="Gellesch M."/>
            <person name="Goldberg J."/>
            <person name="Griggs A."/>
            <person name="Gujja S."/>
            <person name="Heilman E."/>
            <person name="Heiman D."/>
            <person name="Howarth C."/>
            <person name="Mehta T."/>
            <person name="Neiman D."/>
            <person name="Pearson M."/>
            <person name="Roberts A."/>
            <person name="Saif S."/>
            <person name="Shea T."/>
            <person name="Shenoy N."/>
            <person name="Sisk P."/>
            <person name="Stolte C."/>
            <person name="Sykes S."/>
            <person name="White J."/>
            <person name="Yandava C."/>
            <person name="Haas B."/>
            <person name="Nusbaum C."/>
            <person name="Birren B."/>
        </authorList>
    </citation>
    <scope>NUCLEOTIDE SEQUENCE [LARGE SCALE GENOMIC DNA]</scope>
    <source>
        <strain evidence="5">ATCC 50818</strain>
    </source>
</reference>
<feature type="compositionally biased region" description="Acidic residues" evidence="3">
    <location>
        <begin position="225"/>
        <end position="243"/>
    </location>
</feature>
<dbReference type="PANTHER" id="PTHR14309:SF10">
    <property type="entry name" value="PH DOMAIN-CONTAINING PROTEIN"/>
    <property type="match status" value="1"/>
</dbReference>
<dbReference type="Proteomes" id="UP000007799">
    <property type="component" value="Unassembled WGS sequence"/>
</dbReference>
<accession>F2U9D4</accession>